<dbReference type="Proteomes" id="UP000198718">
    <property type="component" value="Unassembled WGS sequence"/>
</dbReference>
<evidence type="ECO:0000313" key="4">
    <source>
        <dbReference type="Proteomes" id="UP000198718"/>
    </source>
</evidence>
<dbReference type="EMBL" id="FNFP01000002">
    <property type="protein sequence ID" value="SDK37927.1"/>
    <property type="molecule type" value="Genomic_DNA"/>
</dbReference>
<dbReference type="InterPro" id="IPR005135">
    <property type="entry name" value="Endo/exonuclease/phosphatase"/>
</dbReference>
<keyword evidence="4" id="KW-1185">Reference proteome</keyword>
<dbReference type="GO" id="GO:0016020">
    <property type="term" value="C:membrane"/>
    <property type="evidence" value="ECO:0007669"/>
    <property type="project" value="GOC"/>
</dbReference>
<dbReference type="GO" id="GO:0004519">
    <property type="term" value="F:endonuclease activity"/>
    <property type="evidence" value="ECO:0007669"/>
    <property type="project" value="UniProtKB-KW"/>
</dbReference>
<dbReference type="AlphaFoldDB" id="A0A1G9BEM3"/>
<evidence type="ECO:0000313" key="3">
    <source>
        <dbReference type="EMBL" id="SDK37927.1"/>
    </source>
</evidence>
<dbReference type="GO" id="GO:0006506">
    <property type="term" value="P:GPI anchor biosynthetic process"/>
    <property type="evidence" value="ECO:0007669"/>
    <property type="project" value="TreeGrafter"/>
</dbReference>
<evidence type="ECO:0000259" key="2">
    <source>
        <dbReference type="Pfam" id="PF03372"/>
    </source>
</evidence>
<dbReference type="GO" id="GO:0004527">
    <property type="term" value="F:exonuclease activity"/>
    <property type="evidence" value="ECO:0007669"/>
    <property type="project" value="UniProtKB-KW"/>
</dbReference>
<feature type="transmembrane region" description="Helical" evidence="1">
    <location>
        <begin position="7"/>
        <end position="25"/>
    </location>
</feature>
<dbReference type="STRING" id="393762.SAMN05660472_01152"/>
<keyword evidence="1" id="KW-1133">Transmembrane helix</keyword>
<dbReference type="InterPro" id="IPR051916">
    <property type="entry name" value="GPI-anchor_lipid_remodeler"/>
</dbReference>
<dbReference type="PANTHER" id="PTHR14859">
    <property type="entry name" value="CALCOFLUOR WHITE HYPERSENSITIVE PROTEIN PRECURSOR"/>
    <property type="match status" value="1"/>
</dbReference>
<keyword evidence="3" id="KW-0269">Exonuclease</keyword>
<keyword evidence="3" id="KW-0378">Hydrolase</keyword>
<dbReference type="PANTHER" id="PTHR14859:SF1">
    <property type="entry name" value="PGAP2-INTERACTING PROTEIN"/>
    <property type="match status" value="1"/>
</dbReference>
<evidence type="ECO:0000256" key="1">
    <source>
        <dbReference type="SAM" id="Phobius"/>
    </source>
</evidence>
<keyword evidence="3" id="KW-0255">Endonuclease</keyword>
<dbReference type="InterPro" id="IPR036691">
    <property type="entry name" value="Endo/exonu/phosph_ase_sf"/>
</dbReference>
<dbReference type="SUPFAM" id="SSF56219">
    <property type="entry name" value="DNase I-like"/>
    <property type="match status" value="1"/>
</dbReference>
<dbReference type="RefSeq" id="WP_090551760.1">
    <property type="nucleotide sequence ID" value="NZ_FNFP01000002.1"/>
</dbReference>
<proteinExistence type="predicted"/>
<dbReference type="OrthoDB" id="9793162at2"/>
<protein>
    <submittedName>
        <fullName evidence="3">Metal-dependent hydrolase, endonuclease/exonuclease/phosphatase family</fullName>
    </submittedName>
</protein>
<accession>A0A1G9BEM3</accession>
<gene>
    <name evidence="3" type="ORF">SAMN05660472_01152</name>
</gene>
<sequence length="371" mass="42169">MGGHKKFWVIIMLVVFFMLGFTFKISSSANGEIQAIKYIDQGSTSHIQIITHKNIKKLTIEALNQEGEMSHFFTLEDYVMKRNPEITQNIFYITNRVGGLEDIHELFVTNGGNIKIPIELEEVQEVSVSEVVKYTFGEGSVNPLKIMSYNIHHGKNLYGRYSLDEIAEVIKNSGADIVGLQEIDNGVIRSRFEDQIKYLSEKLSMEYVYGYNINILGGTYGNGILSKYPIESYENLLLPSGREQRGLLRATIKVNNHSIHFLSTHLGLNQGERKNQINAIDKYLDILSSNIILVGDFNARPHSREIQHMSKRLVDAAHKAAKGDEPTFDLPVLSGRIDYIFVDQKFPIQRYQVIKSRASDHYPITAIIKLE</sequence>
<reference evidence="3 4" key="1">
    <citation type="submission" date="2016-10" db="EMBL/GenBank/DDBJ databases">
        <authorList>
            <person name="de Groot N.N."/>
        </authorList>
    </citation>
    <scope>NUCLEOTIDE SEQUENCE [LARGE SCALE GENOMIC DNA]</scope>
    <source>
        <strain evidence="3 4">DSM 18346</strain>
    </source>
</reference>
<keyword evidence="3" id="KW-0540">Nuclease</keyword>
<dbReference type="Gene3D" id="3.60.10.10">
    <property type="entry name" value="Endonuclease/exonuclease/phosphatase"/>
    <property type="match status" value="1"/>
</dbReference>
<keyword evidence="1" id="KW-0812">Transmembrane</keyword>
<name>A0A1G9BEM3_9FIRM</name>
<organism evidence="3 4">
    <name type="scientific">Natronincola ferrireducens</name>
    <dbReference type="NCBI Taxonomy" id="393762"/>
    <lineage>
        <taxon>Bacteria</taxon>
        <taxon>Bacillati</taxon>
        <taxon>Bacillota</taxon>
        <taxon>Clostridia</taxon>
        <taxon>Peptostreptococcales</taxon>
        <taxon>Natronincolaceae</taxon>
        <taxon>Natronincola</taxon>
    </lineage>
</organism>
<keyword evidence="1" id="KW-0472">Membrane</keyword>
<dbReference type="Pfam" id="PF03372">
    <property type="entry name" value="Exo_endo_phos"/>
    <property type="match status" value="1"/>
</dbReference>
<feature type="domain" description="Endonuclease/exonuclease/phosphatase" evidence="2">
    <location>
        <begin position="147"/>
        <end position="361"/>
    </location>
</feature>